<feature type="transmembrane region" description="Helical" evidence="1">
    <location>
        <begin position="146"/>
        <end position="170"/>
    </location>
</feature>
<dbReference type="PATRIC" id="fig|1121022.4.peg.1635"/>
<evidence type="ECO:0000313" key="3">
    <source>
        <dbReference type="Proteomes" id="UP000017837"/>
    </source>
</evidence>
<keyword evidence="1" id="KW-0812">Transmembrane</keyword>
<comment type="caution">
    <text evidence="2">The sequence shown here is derived from an EMBL/GenBank/DDBJ whole genome shotgun (WGS) entry which is preliminary data.</text>
</comment>
<name>V4PYW1_9CAUL</name>
<organism evidence="2 3">
    <name type="scientific">Asticcacaulis benevestitus DSM 16100 = ATCC BAA-896</name>
    <dbReference type="NCBI Taxonomy" id="1121022"/>
    <lineage>
        <taxon>Bacteria</taxon>
        <taxon>Pseudomonadati</taxon>
        <taxon>Pseudomonadota</taxon>
        <taxon>Alphaproteobacteria</taxon>
        <taxon>Caulobacterales</taxon>
        <taxon>Caulobacteraceae</taxon>
        <taxon>Asticcacaulis</taxon>
    </lineage>
</organism>
<evidence type="ECO:0000256" key="1">
    <source>
        <dbReference type="SAM" id="Phobius"/>
    </source>
</evidence>
<dbReference type="Proteomes" id="UP000017837">
    <property type="component" value="Unassembled WGS sequence"/>
</dbReference>
<dbReference type="AlphaFoldDB" id="V4PYW1"/>
<evidence type="ECO:0008006" key="4">
    <source>
        <dbReference type="Google" id="ProtNLM"/>
    </source>
</evidence>
<keyword evidence="1" id="KW-0472">Membrane</keyword>
<feature type="transmembrane region" description="Helical" evidence="1">
    <location>
        <begin position="113"/>
        <end position="134"/>
    </location>
</feature>
<feature type="transmembrane region" description="Helical" evidence="1">
    <location>
        <begin position="182"/>
        <end position="200"/>
    </location>
</feature>
<keyword evidence="1" id="KW-1133">Transmembrane helix</keyword>
<gene>
    <name evidence="2" type="ORF">ABENE_08125</name>
</gene>
<dbReference type="EMBL" id="AWGB01000012">
    <property type="protein sequence ID" value="ESQ92594.1"/>
    <property type="molecule type" value="Genomic_DNA"/>
</dbReference>
<keyword evidence="3" id="KW-1185">Reference proteome</keyword>
<evidence type="ECO:0000313" key="2">
    <source>
        <dbReference type="EMBL" id="ESQ92594.1"/>
    </source>
</evidence>
<protein>
    <recommendedName>
        <fullName evidence="4">Yip1 domain-containing protein</fullName>
    </recommendedName>
</protein>
<sequence>MRGAGLDERVRQVVKKVTADLKADKSAKWATAVLGAVIMGAGLADTSQMSHGILNWLNIHFDRIGVAIAHRTGLNTQFVKLLLLYGSVIPFWVSGLVQQFLFKQKEKDRPRDYLIAIACTWFLWAIFLVKMLLILEDGTSITPTDIQMILLLSSIISAFLCVISLVIYGLLDWLFKVPRYPAYLFASFLPPMLLFGYVACKSSINMHDQQLVFYQTQADMMSMAVMSFFQLFLPVLIAVNPSRVRFIGLLLIVLFAGAYGIDFLATMVGNI</sequence>
<proteinExistence type="predicted"/>
<reference evidence="2 3" key="1">
    <citation type="journal article" date="2014" name="Nature">
        <title>Sequential evolution of bacterial morphology by co-option of a developmental regulator.</title>
        <authorList>
            <person name="Jiang C."/>
            <person name="Brown P.J."/>
            <person name="Ducret A."/>
            <person name="Brun Y.V."/>
        </authorList>
    </citation>
    <scope>NUCLEOTIDE SEQUENCE [LARGE SCALE GENOMIC DNA]</scope>
    <source>
        <strain evidence="2 3">DSM 16100</strain>
    </source>
</reference>
<feature type="transmembrane region" description="Helical" evidence="1">
    <location>
        <begin position="220"/>
        <end position="239"/>
    </location>
</feature>
<accession>V4PYW1</accession>
<feature type="transmembrane region" description="Helical" evidence="1">
    <location>
        <begin position="246"/>
        <end position="268"/>
    </location>
</feature>